<proteinExistence type="predicted"/>
<dbReference type="EMBL" id="JADBGQ010000010">
    <property type="protein sequence ID" value="KAG5375119.1"/>
    <property type="molecule type" value="Genomic_DNA"/>
</dbReference>
<keyword evidence="1" id="KW-0472">Membrane</keyword>
<name>A0ABQ7KPC7_BRACM</name>
<sequence>MPSLLLVPLPEAFFRSTIQTIVEWRLSLMPSEVVSVWSCGRSVLGFLVSVFVLGWVVGSCRSRASWFERIYLSVARGNRLFYSDLSCSLWSLLVSLLSWF</sequence>
<dbReference type="Proteomes" id="UP000823674">
    <property type="component" value="Chromosome A10"/>
</dbReference>
<organism evidence="2 3">
    <name type="scientific">Brassica rapa subsp. trilocularis</name>
    <dbReference type="NCBI Taxonomy" id="1813537"/>
    <lineage>
        <taxon>Eukaryota</taxon>
        <taxon>Viridiplantae</taxon>
        <taxon>Streptophyta</taxon>
        <taxon>Embryophyta</taxon>
        <taxon>Tracheophyta</taxon>
        <taxon>Spermatophyta</taxon>
        <taxon>Magnoliopsida</taxon>
        <taxon>eudicotyledons</taxon>
        <taxon>Gunneridae</taxon>
        <taxon>Pentapetalae</taxon>
        <taxon>rosids</taxon>
        <taxon>malvids</taxon>
        <taxon>Brassicales</taxon>
        <taxon>Brassicaceae</taxon>
        <taxon>Brassiceae</taxon>
        <taxon>Brassica</taxon>
    </lineage>
</organism>
<comment type="caution">
    <text evidence="2">The sequence shown here is derived from an EMBL/GenBank/DDBJ whole genome shotgun (WGS) entry which is preliminary data.</text>
</comment>
<keyword evidence="3" id="KW-1185">Reference proteome</keyword>
<evidence type="ECO:0000313" key="2">
    <source>
        <dbReference type="EMBL" id="KAG5375119.1"/>
    </source>
</evidence>
<gene>
    <name evidence="2" type="primary">A10p015380.1_BraROA</name>
    <name evidence="2" type="ORF">IGI04_039715</name>
</gene>
<evidence type="ECO:0000256" key="1">
    <source>
        <dbReference type="SAM" id="Phobius"/>
    </source>
</evidence>
<keyword evidence="1" id="KW-0812">Transmembrane</keyword>
<keyword evidence="1" id="KW-1133">Transmembrane helix</keyword>
<reference evidence="2 3" key="1">
    <citation type="submission" date="2021-03" db="EMBL/GenBank/DDBJ databases">
        <authorList>
            <person name="King G.J."/>
            <person name="Bancroft I."/>
            <person name="Baten A."/>
            <person name="Bloomfield J."/>
            <person name="Borpatragohain P."/>
            <person name="He Z."/>
            <person name="Irish N."/>
            <person name="Irwin J."/>
            <person name="Liu K."/>
            <person name="Mauleon R.P."/>
            <person name="Moore J."/>
            <person name="Morris R."/>
            <person name="Ostergaard L."/>
            <person name="Wang B."/>
            <person name="Wells R."/>
        </authorList>
    </citation>
    <scope>NUCLEOTIDE SEQUENCE [LARGE SCALE GENOMIC DNA]</scope>
    <source>
        <strain evidence="2">R-o-18</strain>
        <tissue evidence="2">Leaf</tissue>
    </source>
</reference>
<protein>
    <submittedName>
        <fullName evidence="2">Uncharacterized protein</fullName>
    </submittedName>
</protein>
<accession>A0ABQ7KPC7</accession>
<feature type="transmembrane region" description="Helical" evidence="1">
    <location>
        <begin position="79"/>
        <end position="99"/>
    </location>
</feature>
<feature type="transmembrane region" description="Helical" evidence="1">
    <location>
        <begin position="34"/>
        <end position="58"/>
    </location>
</feature>
<evidence type="ECO:0000313" key="3">
    <source>
        <dbReference type="Proteomes" id="UP000823674"/>
    </source>
</evidence>